<evidence type="ECO:0000313" key="2">
    <source>
        <dbReference type="Proteomes" id="UP000228626"/>
    </source>
</evidence>
<name>A0A2H0V2G2_9BACT</name>
<dbReference type="Proteomes" id="UP000228626">
    <property type="component" value="Unassembled WGS sequence"/>
</dbReference>
<accession>A0A2H0V2G2</accession>
<reference evidence="2" key="1">
    <citation type="submission" date="2017-09" db="EMBL/GenBank/DDBJ databases">
        <title>Depth-based differentiation of microbial function through sediment-hosted aquifers and enrichment of novel symbionts in the deep terrestrial subsurface.</title>
        <authorList>
            <person name="Probst A.J."/>
            <person name="Ladd B."/>
            <person name="Jarett J.K."/>
            <person name="Geller-Mcgrath D.E."/>
            <person name="Sieber C.M.K."/>
            <person name="Emerson J.B."/>
            <person name="Anantharaman K."/>
            <person name="Thomas B.C."/>
            <person name="Malmstrom R."/>
            <person name="Stieglmeier M."/>
            <person name="Klingl A."/>
            <person name="Woyke T."/>
            <person name="Ryan C.M."/>
            <person name="Banfield J.F."/>
        </authorList>
    </citation>
    <scope>NUCLEOTIDE SEQUENCE [LARGE SCALE GENOMIC DNA]</scope>
</reference>
<gene>
    <name evidence="1" type="ORF">COT99_01600</name>
</gene>
<dbReference type="Pfam" id="PF11369">
    <property type="entry name" value="DUF3160"/>
    <property type="match status" value="1"/>
</dbReference>
<comment type="caution">
    <text evidence="1">The sequence shown here is derived from an EMBL/GenBank/DDBJ whole genome shotgun (WGS) entry which is preliminary data.</text>
</comment>
<sequence length="79" mass="8920">HTDAVRGEILYEATGKPFVMYVAVSDANGTRLTRGAAFNHYELTDQLEQRLTDEDWQAKVYDGQGTLPAGDQWSRDLMQ</sequence>
<protein>
    <submittedName>
        <fullName evidence="1">Uncharacterized protein</fullName>
    </submittedName>
</protein>
<dbReference type="InterPro" id="IPR022601">
    <property type="entry name" value="DUF3160"/>
</dbReference>
<dbReference type="EMBL" id="PFAR01000019">
    <property type="protein sequence ID" value="PIR93291.1"/>
    <property type="molecule type" value="Genomic_DNA"/>
</dbReference>
<feature type="non-terminal residue" evidence="1">
    <location>
        <position position="1"/>
    </location>
</feature>
<proteinExistence type="predicted"/>
<evidence type="ECO:0000313" key="1">
    <source>
        <dbReference type="EMBL" id="PIR93291.1"/>
    </source>
</evidence>
<organism evidence="1 2">
    <name type="scientific">Candidatus Falkowbacteria bacterium CG10_big_fil_rev_8_21_14_0_10_43_10</name>
    <dbReference type="NCBI Taxonomy" id="1974567"/>
    <lineage>
        <taxon>Bacteria</taxon>
        <taxon>Candidatus Falkowiibacteriota</taxon>
    </lineage>
</organism>
<dbReference type="AlphaFoldDB" id="A0A2H0V2G2"/>